<dbReference type="SUPFAM" id="SSF53448">
    <property type="entry name" value="Nucleotide-diphospho-sugar transferases"/>
    <property type="match status" value="1"/>
</dbReference>
<dbReference type="InterPro" id="IPR029044">
    <property type="entry name" value="Nucleotide-diphossugar_trans"/>
</dbReference>
<sequence>MKSDKVCAIIVAAGQGKRMNKGYNKQYILLGEKPILVHTLETISGNNNIDYIILVVPQDEIDYCKKEIIEKYNIQKVLLVVAGGEERQHSVYAGIKNIDPNTGIILIHDGARPFTSNEIINRSIREAINYGAIVVAVPVKDTIKVVNKELEVVNTPNRETLWSIQTPQVFSSKIIKQAYDEGIAQNFRATDDAMMVEAMGHKVKIVLGSYENIKITTPEDIILAEQILLRGEV</sequence>
<protein>
    <recommendedName>
        <fullName evidence="7">2-C-methyl-D-erythritol 4-phosphate cytidylyltransferase</fullName>
        <ecNumber evidence="7">2.7.7.60</ecNumber>
    </recommendedName>
    <alternativeName>
        <fullName evidence="7">4-diphosphocytidyl-2C-methyl-D-erythritol synthase</fullName>
    </alternativeName>
    <alternativeName>
        <fullName evidence="7">MEP cytidylyltransferase</fullName>
        <shortName evidence="7">MCT</shortName>
    </alternativeName>
</protein>
<feature type="site" description="Positions MEP for the nucleophilic attack" evidence="7">
    <location>
        <position position="158"/>
    </location>
</feature>
<keyword evidence="9" id="KW-1185">Reference proteome</keyword>
<dbReference type="CDD" id="cd02516">
    <property type="entry name" value="CDP-ME_synthetase"/>
    <property type="match status" value="1"/>
</dbReference>
<keyword evidence="5 7" id="KW-0548">Nucleotidyltransferase</keyword>
<dbReference type="HAMAP" id="MF_00108">
    <property type="entry name" value="IspD"/>
    <property type="match status" value="1"/>
</dbReference>
<dbReference type="NCBIfam" id="TIGR00453">
    <property type="entry name" value="ispD"/>
    <property type="match status" value="1"/>
</dbReference>
<dbReference type="GO" id="GO:0050518">
    <property type="term" value="F:2-C-methyl-D-erythritol 4-phosphate cytidylyltransferase activity"/>
    <property type="evidence" value="ECO:0007669"/>
    <property type="project" value="UniProtKB-UniRule"/>
</dbReference>
<evidence type="ECO:0000256" key="6">
    <source>
        <dbReference type="ARBA" id="ARBA00023229"/>
    </source>
</evidence>
<organism evidence="8 9">
    <name type="scientific">Serpentinicella alkaliphila</name>
    <dbReference type="NCBI Taxonomy" id="1734049"/>
    <lineage>
        <taxon>Bacteria</taxon>
        <taxon>Bacillati</taxon>
        <taxon>Bacillota</taxon>
        <taxon>Clostridia</taxon>
        <taxon>Peptostreptococcales</taxon>
        <taxon>Natronincolaceae</taxon>
        <taxon>Serpentinicella</taxon>
    </lineage>
</organism>
<evidence type="ECO:0000256" key="5">
    <source>
        <dbReference type="ARBA" id="ARBA00022695"/>
    </source>
</evidence>
<keyword evidence="4 7" id="KW-0808">Transferase</keyword>
<evidence type="ECO:0000256" key="1">
    <source>
        <dbReference type="ARBA" id="ARBA00001282"/>
    </source>
</evidence>
<feature type="site" description="Transition state stabilizer" evidence="7">
    <location>
        <position position="18"/>
    </location>
</feature>
<dbReference type="InterPro" id="IPR034683">
    <property type="entry name" value="IspD/TarI"/>
</dbReference>
<dbReference type="EC" id="2.7.7.60" evidence="7"/>
<dbReference type="UniPathway" id="UPA00056">
    <property type="reaction ID" value="UER00093"/>
</dbReference>
<accession>A0A4R2TST2</accession>
<evidence type="ECO:0000313" key="9">
    <source>
        <dbReference type="Proteomes" id="UP000295504"/>
    </source>
</evidence>
<dbReference type="EMBL" id="SLYC01000028">
    <property type="protein sequence ID" value="TCQ00619.1"/>
    <property type="molecule type" value="Genomic_DNA"/>
</dbReference>
<keyword evidence="6 7" id="KW-0414">Isoprene biosynthesis</keyword>
<feature type="site" description="Transition state stabilizer" evidence="7">
    <location>
        <position position="25"/>
    </location>
</feature>
<dbReference type="PANTHER" id="PTHR32125">
    <property type="entry name" value="2-C-METHYL-D-ERYTHRITOL 4-PHOSPHATE CYTIDYLYLTRANSFERASE, CHLOROPLASTIC"/>
    <property type="match status" value="1"/>
</dbReference>
<evidence type="ECO:0000256" key="4">
    <source>
        <dbReference type="ARBA" id="ARBA00022679"/>
    </source>
</evidence>
<gene>
    <name evidence="7" type="primary">ispD</name>
    <name evidence="8" type="ORF">EDD79_102822</name>
</gene>
<reference evidence="8 9" key="1">
    <citation type="submission" date="2019-03" db="EMBL/GenBank/DDBJ databases">
        <title>Genomic Encyclopedia of Type Strains, Phase IV (KMG-IV): sequencing the most valuable type-strain genomes for metagenomic binning, comparative biology and taxonomic classification.</title>
        <authorList>
            <person name="Goeker M."/>
        </authorList>
    </citation>
    <scope>NUCLEOTIDE SEQUENCE [LARGE SCALE GENOMIC DNA]</scope>
    <source>
        <strain evidence="8 9">DSM 100013</strain>
    </source>
</reference>
<dbReference type="GO" id="GO:0019288">
    <property type="term" value="P:isopentenyl diphosphate biosynthetic process, methylerythritol 4-phosphate pathway"/>
    <property type="evidence" value="ECO:0007669"/>
    <property type="project" value="UniProtKB-UniRule"/>
</dbReference>
<dbReference type="AlphaFoldDB" id="A0A4R2TST2"/>
<evidence type="ECO:0000256" key="7">
    <source>
        <dbReference type="HAMAP-Rule" id="MF_00108"/>
    </source>
</evidence>
<comment type="function">
    <text evidence="7">Catalyzes the formation of 4-diphosphocytidyl-2-C-methyl-D-erythritol from CTP and 2-C-methyl-D-erythritol 4-phosphate (MEP).</text>
</comment>
<evidence type="ECO:0000256" key="2">
    <source>
        <dbReference type="ARBA" id="ARBA00004787"/>
    </source>
</evidence>
<evidence type="ECO:0000313" key="8">
    <source>
        <dbReference type="EMBL" id="TCQ00619.1"/>
    </source>
</evidence>
<feature type="site" description="Positions MEP for the nucleophilic attack" evidence="7">
    <location>
        <position position="214"/>
    </location>
</feature>
<dbReference type="InterPro" id="IPR001228">
    <property type="entry name" value="IspD"/>
</dbReference>
<dbReference type="RefSeq" id="WP_132848973.1">
    <property type="nucleotide sequence ID" value="NZ_CP058648.1"/>
</dbReference>
<dbReference type="InterPro" id="IPR018294">
    <property type="entry name" value="ISPD_synthase_CS"/>
</dbReference>
<dbReference type="PANTHER" id="PTHR32125:SF4">
    <property type="entry name" value="2-C-METHYL-D-ERYTHRITOL 4-PHOSPHATE CYTIDYLYLTRANSFERASE, CHLOROPLASTIC"/>
    <property type="match status" value="1"/>
</dbReference>
<comment type="caution">
    <text evidence="8">The sequence shown here is derived from an EMBL/GenBank/DDBJ whole genome shotgun (WGS) entry which is preliminary data.</text>
</comment>
<comment type="catalytic activity">
    <reaction evidence="1 7">
        <text>2-C-methyl-D-erythritol 4-phosphate + CTP + H(+) = 4-CDP-2-C-methyl-D-erythritol + diphosphate</text>
        <dbReference type="Rhea" id="RHEA:13429"/>
        <dbReference type="ChEBI" id="CHEBI:15378"/>
        <dbReference type="ChEBI" id="CHEBI:33019"/>
        <dbReference type="ChEBI" id="CHEBI:37563"/>
        <dbReference type="ChEBI" id="CHEBI:57823"/>
        <dbReference type="ChEBI" id="CHEBI:58262"/>
        <dbReference type="EC" id="2.7.7.60"/>
    </reaction>
</comment>
<name>A0A4R2TST2_9FIRM</name>
<dbReference type="Proteomes" id="UP000295504">
    <property type="component" value="Unassembled WGS sequence"/>
</dbReference>
<dbReference type="OrthoDB" id="9806837at2"/>
<dbReference type="InterPro" id="IPR050088">
    <property type="entry name" value="IspD/TarI_cytidylyltransf_bact"/>
</dbReference>
<proteinExistence type="inferred from homology"/>
<comment type="similarity">
    <text evidence="3 7">Belongs to the IspD/TarI cytidylyltransferase family. IspD subfamily.</text>
</comment>
<dbReference type="PROSITE" id="PS01295">
    <property type="entry name" value="ISPD"/>
    <property type="match status" value="1"/>
</dbReference>
<dbReference type="Gene3D" id="3.90.550.10">
    <property type="entry name" value="Spore Coat Polysaccharide Biosynthesis Protein SpsA, Chain A"/>
    <property type="match status" value="1"/>
</dbReference>
<dbReference type="Pfam" id="PF01128">
    <property type="entry name" value="IspD"/>
    <property type="match status" value="1"/>
</dbReference>
<comment type="pathway">
    <text evidence="2 7">Isoprenoid biosynthesis; isopentenyl diphosphate biosynthesis via DXP pathway; isopentenyl diphosphate from 1-deoxy-D-xylulose 5-phosphate: step 2/6.</text>
</comment>
<evidence type="ECO:0000256" key="3">
    <source>
        <dbReference type="ARBA" id="ARBA00009789"/>
    </source>
</evidence>
<dbReference type="FunFam" id="3.90.550.10:FF:000003">
    <property type="entry name" value="2-C-methyl-D-erythritol 4-phosphate cytidylyltransferase"/>
    <property type="match status" value="1"/>
</dbReference>